<dbReference type="GO" id="GO:0008233">
    <property type="term" value="F:peptidase activity"/>
    <property type="evidence" value="ECO:0007669"/>
    <property type="project" value="UniProtKB-KW"/>
</dbReference>
<evidence type="ECO:0000256" key="4">
    <source>
        <dbReference type="SAM" id="MobiDB-lite"/>
    </source>
</evidence>
<proteinExistence type="inferred from homology"/>
<feature type="signal peptide" evidence="5">
    <location>
        <begin position="1"/>
        <end position="25"/>
    </location>
</feature>
<comment type="similarity">
    <text evidence="1">Belongs to the peptidase A1 family.</text>
</comment>
<dbReference type="GO" id="GO:0046872">
    <property type="term" value="F:metal ion binding"/>
    <property type="evidence" value="ECO:0007669"/>
    <property type="project" value="InterPro"/>
</dbReference>
<evidence type="ECO:0000256" key="5">
    <source>
        <dbReference type="SAM" id="SignalP"/>
    </source>
</evidence>
<dbReference type="GO" id="GO:0005576">
    <property type="term" value="C:extracellular region"/>
    <property type="evidence" value="ECO:0007669"/>
    <property type="project" value="TreeGrafter"/>
</dbReference>
<evidence type="ECO:0000256" key="3">
    <source>
        <dbReference type="ARBA" id="ARBA00022801"/>
    </source>
</evidence>
<dbReference type="AlphaFoldDB" id="M8BLS9"/>
<dbReference type="Pfam" id="PF14543">
    <property type="entry name" value="TAXi_N"/>
    <property type="match status" value="1"/>
</dbReference>
<dbReference type="InterPro" id="IPR000571">
    <property type="entry name" value="Znf_CCCH"/>
</dbReference>
<dbReference type="SUPFAM" id="SSF50630">
    <property type="entry name" value="Acid proteases"/>
    <property type="match status" value="1"/>
</dbReference>
<dbReference type="InterPro" id="IPR032861">
    <property type="entry name" value="TAXi_N"/>
</dbReference>
<dbReference type="PROSITE" id="PS50103">
    <property type="entry name" value="ZF_C3H1"/>
    <property type="match status" value="1"/>
</dbReference>
<feature type="chain" id="PRO_5014583391" evidence="5">
    <location>
        <begin position="26"/>
        <end position="246"/>
    </location>
</feature>
<feature type="region of interest" description="Disordered" evidence="4">
    <location>
        <begin position="62"/>
        <end position="132"/>
    </location>
</feature>
<evidence type="ECO:0000256" key="1">
    <source>
        <dbReference type="ARBA" id="ARBA00007447"/>
    </source>
</evidence>
<dbReference type="InterPro" id="IPR021109">
    <property type="entry name" value="Peptidase_aspartic_dom_sf"/>
</dbReference>
<keyword evidence="3" id="KW-0378">Hydrolase</keyword>
<organism evidence="6">
    <name type="scientific">Aegilops tauschii</name>
    <name type="common">Tausch's goatgrass</name>
    <name type="synonym">Aegilops squarrosa</name>
    <dbReference type="NCBI Taxonomy" id="37682"/>
    <lineage>
        <taxon>Eukaryota</taxon>
        <taxon>Viridiplantae</taxon>
        <taxon>Streptophyta</taxon>
        <taxon>Embryophyta</taxon>
        <taxon>Tracheophyta</taxon>
        <taxon>Spermatophyta</taxon>
        <taxon>Magnoliopsida</taxon>
        <taxon>Liliopsida</taxon>
        <taxon>Poales</taxon>
        <taxon>Poaceae</taxon>
        <taxon>BOP clade</taxon>
        <taxon>Pooideae</taxon>
        <taxon>Triticodae</taxon>
        <taxon>Triticeae</taxon>
        <taxon>Triticinae</taxon>
        <taxon>Aegilops</taxon>
    </lineage>
</organism>
<dbReference type="Gene3D" id="2.40.70.10">
    <property type="entry name" value="Acid Proteases"/>
    <property type="match status" value="1"/>
</dbReference>
<reference evidence="6" key="1">
    <citation type="submission" date="2015-06" db="UniProtKB">
        <authorList>
            <consortium name="EnsemblPlants"/>
        </authorList>
    </citation>
    <scope>IDENTIFICATION</scope>
</reference>
<dbReference type="GO" id="GO:0006508">
    <property type="term" value="P:proteolysis"/>
    <property type="evidence" value="ECO:0007669"/>
    <property type="project" value="UniProtKB-KW"/>
</dbReference>
<evidence type="ECO:0000313" key="6">
    <source>
        <dbReference type="EnsemblPlants" id="EMT03972"/>
    </source>
</evidence>
<dbReference type="PANTHER" id="PTHR47967:SF126">
    <property type="entry name" value="PEPTIDASE A1 DOMAIN-CONTAINING PROTEIN"/>
    <property type="match status" value="1"/>
</dbReference>
<keyword evidence="2" id="KW-0645">Protease</keyword>
<name>M8BLS9_AEGTA</name>
<evidence type="ECO:0000256" key="2">
    <source>
        <dbReference type="ARBA" id="ARBA00022670"/>
    </source>
</evidence>
<protein>
    <submittedName>
        <fullName evidence="6">Aspartic proteinase nepenthesin-2</fullName>
    </submittedName>
</protein>
<sequence length="246" mass="25802">MAGEKCHALLLVGIVLTAWLRGCMATDGFTVELIHRDSVSRRSMTRRSPHTPACLPPCGVPRRAPRLSRARTPATLLTAPCRRSSPGRTSTSCTSTRARRPPGCSPSSTPAAAPSGLNAPTSHLSAAARRPRRRFRRVPCQSGVCHALYGTCGANSSCKYAHFYADGSQTSGLLSAETFIFADAPGGCVGCPDRPQLLVPRVNFGCSTAGAAFPDGVHGIVGLDSGDLSLVTQLGADTSMGREQLQ</sequence>
<keyword evidence="5" id="KW-0732">Signal</keyword>
<dbReference type="InterPro" id="IPR051708">
    <property type="entry name" value="Plant_Aspart_Prot_A1"/>
</dbReference>
<dbReference type="PANTHER" id="PTHR47967">
    <property type="entry name" value="OS07G0603500 PROTEIN-RELATED"/>
    <property type="match status" value="1"/>
</dbReference>
<dbReference type="EnsemblPlants" id="EMT03972">
    <property type="protein sequence ID" value="EMT03972"/>
    <property type="gene ID" value="F775_18666"/>
</dbReference>
<feature type="compositionally biased region" description="Low complexity" evidence="4">
    <location>
        <begin position="80"/>
        <end position="115"/>
    </location>
</feature>
<accession>M8BLS9</accession>